<accession>A0A9W6I8M9</accession>
<dbReference type="Proteomes" id="UP001143474">
    <property type="component" value="Unassembled WGS sequence"/>
</dbReference>
<dbReference type="GO" id="GO:0031177">
    <property type="term" value="F:phosphopantetheine binding"/>
    <property type="evidence" value="ECO:0007669"/>
    <property type="project" value="InterPro"/>
</dbReference>
<gene>
    <name evidence="4" type="ORF">GCM10017600_66100</name>
</gene>
<evidence type="ECO:0000259" key="3">
    <source>
        <dbReference type="PROSITE" id="PS50075"/>
    </source>
</evidence>
<dbReference type="AlphaFoldDB" id="A0A9W6I8M9"/>
<proteinExistence type="predicted"/>
<dbReference type="Pfam" id="PF00550">
    <property type="entry name" value="PP-binding"/>
    <property type="match status" value="1"/>
</dbReference>
<dbReference type="EMBL" id="BSEV01000021">
    <property type="protein sequence ID" value="GLK13199.1"/>
    <property type="molecule type" value="Genomic_DNA"/>
</dbReference>
<sequence>MTDMPESFTTLLRRHCRELPPERALTEDLSLVELGVDSLQVVELIMAIEDRFGIEFPEELLVPESFASPGALWNVLEKLVSEAGV</sequence>
<dbReference type="InterPro" id="IPR020806">
    <property type="entry name" value="PKS_PP-bd"/>
</dbReference>
<keyword evidence="5" id="KW-1185">Reference proteome</keyword>
<keyword evidence="1" id="KW-0596">Phosphopantetheine</keyword>
<comment type="caution">
    <text evidence="4">The sequence shown here is derived from an EMBL/GenBank/DDBJ whole genome shotgun (WGS) entry which is preliminary data.</text>
</comment>
<keyword evidence="2" id="KW-0597">Phosphoprotein</keyword>
<dbReference type="InterPro" id="IPR006162">
    <property type="entry name" value="Ppantetheine_attach_site"/>
</dbReference>
<dbReference type="Gene3D" id="1.10.1200.10">
    <property type="entry name" value="ACP-like"/>
    <property type="match status" value="1"/>
</dbReference>
<name>A0A9W6I8M9_9ACTN</name>
<reference evidence="4" key="1">
    <citation type="journal article" date="2014" name="Int. J. Syst. Evol. Microbiol.">
        <title>Complete genome sequence of Corynebacterium casei LMG S-19264T (=DSM 44701T), isolated from a smear-ripened cheese.</title>
        <authorList>
            <consortium name="US DOE Joint Genome Institute (JGI-PGF)"/>
            <person name="Walter F."/>
            <person name="Albersmeier A."/>
            <person name="Kalinowski J."/>
            <person name="Ruckert C."/>
        </authorList>
    </citation>
    <scope>NUCLEOTIDE SEQUENCE</scope>
    <source>
        <strain evidence="4">VKM Ac-2007</strain>
    </source>
</reference>
<dbReference type="PROSITE" id="PS00012">
    <property type="entry name" value="PHOSPHOPANTETHEINE"/>
    <property type="match status" value="1"/>
</dbReference>
<evidence type="ECO:0000313" key="4">
    <source>
        <dbReference type="EMBL" id="GLK13199.1"/>
    </source>
</evidence>
<feature type="domain" description="Carrier" evidence="3">
    <location>
        <begin position="2"/>
        <end position="80"/>
    </location>
</feature>
<protein>
    <recommendedName>
        <fullName evidence="3">Carrier domain-containing protein</fullName>
    </recommendedName>
</protein>
<dbReference type="InterPro" id="IPR036736">
    <property type="entry name" value="ACP-like_sf"/>
</dbReference>
<evidence type="ECO:0000256" key="1">
    <source>
        <dbReference type="ARBA" id="ARBA00022450"/>
    </source>
</evidence>
<reference evidence="4" key="2">
    <citation type="submission" date="2023-01" db="EMBL/GenBank/DDBJ databases">
        <authorList>
            <person name="Sun Q."/>
            <person name="Evtushenko L."/>
        </authorList>
    </citation>
    <scope>NUCLEOTIDE SEQUENCE</scope>
    <source>
        <strain evidence="4">VKM Ac-2007</strain>
    </source>
</reference>
<dbReference type="InterPro" id="IPR009081">
    <property type="entry name" value="PP-bd_ACP"/>
</dbReference>
<evidence type="ECO:0000256" key="2">
    <source>
        <dbReference type="ARBA" id="ARBA00022553"/>
    </source>
</evidence>
<organism evidence="4 5">
    <name type="scientific">Streptosporangium carneum</name>
    <dbReference type="NCBI Taxonomy" id="47481"/>
    <lineage>
        <taxon>Bacteria</taxon>
        <taxon>Bacillati</taxon>
        <taxon>Actinomycetota</taxon>
        <taxon>Actinomycetes</taxon>
        <taxon>Streptosporangiales</taxon>
        <taxon>Streptosporangiaceae</taxon>
        <taxon>Streptosporangium</taxon>
    </lineage>
</organism>
<dbReference type="PROSITE" id="PS50075">
    <property type="entry name" value="CARRIER"/>
    <property type="match status" value="1"/>
</dbReference>
<dbReference type="SUPFAM" id="SSF47336">
    <property type="entry name" value="ACP-like"/>
    <property type="match status" value="1"/>
</dbReference>
<evidence type="ECO:0000313" key="5">
    <source>
        <dbReference type="Proteomes" id="UP001143474"/>
    </source>
</evidence>
<dbReference type="SMART" id="SM00823">
    <property type="entry name" value="PKS_PP"/>
    <property type="match status" value="1"/>
</dbReference>